<organism evidence="2 3">
    <name type="scientific">Pterulicium gracile</name>
    <dbReference type="NCBI Taxonomy" id="1884261"/>
    <lineage>
        <taxon>Eukaryota</taxon>
        <taxon>Fungi</taxon>
        <taxon>Dikarya</taxon>
        <taxon>Basidiomycota</taxon>
        <taxon>Agaricomycotina</taxon>
        <taxon>Agaricomycetes</taxon>
        <taxon>Agaricomycetidae</taxon>
        <taxon>Agaricales</taxon>
        <taxon>Pleurotineae</taxon>
        <taxon>Pterulaceae</taxon>
        <taxon>Pterulicium</taxon>
    </lineage>
</organism>
<protein>
    <submittedName>
        <fullName evidence="2">Gti1/Pac2 family-domain-containing protein</fullName>
    </submittedName>
</protein>
<feature type="compositionally biased region" description="Basic and acidic residues" evidence="1">
    <location>
        <begin position="122"/>
        <end position="132"/>
    </location>
</feature>
<dbReference type="InterPro" id="IPR018608">
    <property type="entry name" value="Gti1/Pac2"/>
</dbReference>
<evidence type="ECO:0000313" key="2">
    <source>
        <dbReference type="EMBL" id="TFK96455.1"/>
    </source>
</evidence>
<evidence type="ECO:0000256" key="1">
    <source>
        <dbReference type="SAM" id="MobiDB-lite"/>
    </source>
</evidence>
<name>A0A5C3Q2Z4_9AGAR</name>
<accession>A0A5C3Q2Z4</accession>
<dbReference type="Pfam" id="PF09729">
    <property type="entry name" value="Gti1_Pac2"/>
    <property type="match status" value="1"/>
</dbReference>
<evidence type="ECO:0000313" key="3">
    <source>
        <dbReference type="Proteomes" id="UP000305067"/>
    </source>
</evidence>
<reference evidence="2 3" key="1">
    <citation type="journal article" date="2019" name="Nat. Ecol. Evol.">
        <title>Megaphylogeny resolves global patterns of mushroom evolution.</title>
        <authorList>
            <person name="Varga T."/>
            <person name="Krizsan K."/>
            <person name="Foldi C."/>
            <person name="Dima B."/>
            <person name="Sanchez-Garcia M."/>
            <person name="Sanchez-Ramirez S."/>
            <person name="Szollosi G.J."/>
            <person name="Szarkandi J.G."/>
            <person name="Papp V."/>
            <person name="Albert L."/>
            <person name="Andreopoulos W."/>
            <person name="Angelini C."/>
            <person name="Antonin V."/>
            <person name="Barry K.W."/>
            <person name="Bougher N.L."/>
            <person name="Buchanan P."/>
            <person name="Buyck B."/>
            <person name="Bense V."/>
            <person name="Catcheside P."/>
            <person name="Chovatia M."/>
            <person name="Cooper J."/>
            <person name="Damon W."/>
            <person name="Desjardin D."/>
            <person name="Finy P."/>
            <person name="Geml J."/>
            <person name="Haridas S."/>
            <person name="Hughes K."/>
            <person name="Justo A."/>
            <person name="Karasinski D."/>
            <person name="Kautmanova I."/>
            <person name="Kiss B."/>
            <person name="Kocsube S."/>
            <person name="Kotiranta H."/>
            <person name="LaButti K.M."/>
            <person name="Lechner B.E."/>
            <person name="Liimatainen K."/>
            <person name="Lipzen A."/>
            <person name="Lukacs Z."/>
            <person name="Mihaltcheva S."/>
            <person name="Morgado L.N."/>
            <person name="Niskanen T."/>
            <person name="Noordeloos M.E."/>
            <person name="Ohm R.A."/>
            <person name="Ortiz-Santana B."/>
            <person name="Ovrebo C."/>
            <person name="Racz N."/>
            <person name="Riley R."/>
            <person name="Savchenko A."/>
            <person name="Shiryaev A."/>
            <person name="Soop K."/>
            <person name="Spirin V."/>
            <person name="Szebenyi C."/>
            <person name="Tomsovsky M."/>
            <person name="Tulloss R.E."/>
            <person name="Uehling J."/>
            <person name="Grigoriev I.V."/>
            <person name="Vagvolgyi C."/>
            <person name="Papp T."/>
            <person name="Martin F.M."/>
            <person name="Miettinen O."/>
            <person name="Hibbett D.S."/>
            <person name="Nagy L.G."/>
        </authorList>
    </citation>
    <scope>NUCLEOTIDE SEQUENCE [LARGE SCALE GENOMIC DNA]</scope>
    <source>
        <strain evidence="2 3">CBS 309.79</strain>
    </source>
</reference>
<proteinExistence type="predicted"/>
<dbReference type="PANTHER" id="PTHR28027:SF2">
    <property type="entry name" value="TRANSCRIPTIONAL REGULATOR MIT1"/>
    <property type="match status" value="1"/>
</dbReference>
<dbReference type="Proteomes" id="UP000305067">
    <property type="component" value="Unassembled WGS sequence"/>
</dbReference>
<dbReference type="AlphaFoldDB" id="A0A5C3Q2Z4"/>
<keyword evidence="3" id="KW-1185">Reference proteome</keyword>
<feature type="region of interest" description="Disordered" evidence="1">
    <location>
        <begin position="122"/>
        <end position="157"/>
    </location>
</feature>
<sequence>MLSMHLATCIKADSPRYVWTQKLKKMQSNVVQPHVTHPALYIRDTRDAHIVLDAVRLNILPLIRRRPGPSERSRIESGNVFVWEESLDEGMLARWTDGRRWSQSRMRGDCLFYEEKVETTAEEKVANSRRASDPLSPIPEPIRRKDRPSKPNGLTKQTYSANAYVTHDGIPKKWHLVAYFRGSDCTHLPIVDSYDYLCHLRVPEGTFVSKASARSHGQDDESEGGSIGHDGPTTYKTHRRFSLSDRSTSVDTTAAASPVDAMVSSAPRLSSGSHYGSVLLSPAPSKYRTRDRVLSPSHYHHLAMHGQHHQQPMARPTLHRAITDQSSTALHRQLPSLSPSTHGRYAPLSDEDRRALSRLRVEF</sequence>
<dbReference type="EMBL" id="ML178860">
    <property type="protein sequence ID" value="TFK96455.1"/>
    <property type="molecule type" value="Genomic_DNA"/>
</dbReference>
<dbReference type="GO" id="GO:0003677">
    <property type="term" value="F:DNA binding"/>
    <property type="evidence" value="ECO:0007669"/>
    <property type="project" value="TreeGrafter"/>
</dbReference>
<gene>
    <name evidence="2" type="ORF">BDV98DRAFT_597618</name>
</gene>
<dbReference type="OrthoDB" id="5572844at2759"/>
<dbReference type="PANTHER" id="PTHR28027">
    <property type="entry name" value="TRANSCRIPTIONAL REGULATOR MIT1"/>
    <property type="match status" value="1"/>
</dbReference>
<feature type="region of interest" description="Disordered" evidence="1">
    <location>
        <begin position="211"/>
        <end position="235"/>
    </location>
</feature>